<feature type="repeat" description="PPR" evidence="3">
    <location>
        <begin position="172"/>
        <end position="207"/>
    </location>
</feature>
<protein>
    <submittedName>
        <fullName evidence="6">Pentatricopeptide repeat-containing protein At1g07740, mitochondrial</fullName>
    </submittedName>
</protein>
<dbReference type="PROSITE" id="PS51375">
    <property type="entry name" value="PPR"/>
    <property type="match status" value="9"/>
</dbReference>
<dbReference type="Pfam" id="PF01535">
    <property type="entry name" value="PPR"/>
    <property type="match status" value="3"/>
</dbReference>
<dbReference type="NCBIfam" id="TIGR00756">
    <property type="entry name" value="PPR"/>
    <property type="match status" value="8"/>
</dbReference>
<feature type="repeat" description="PPR" evidence="3">
    <location>
        <begin position="348"/>
        <end position="382"/>
    </location>
</feature>
<dbReference type="KEGG" id="egu:105045335"/>
<evidence type="ECO:0000256" key="2">
    <source>
        <dbReference type="ARBA" id="ARBA00022737"/>
    </source>
</evidence>
<proteinExistence type="inferred from homology"/>
<evidence type="ECO:0000313" key="6">
    <source>
        <dbReference type="RefSeq" id="XP_010921878.1"/>
    </source>
</evidence>
<evidence type="ECO:0000313" key="5">
    <source>
        <dbReference type="Proteomes" id="UP000504607"/>
    </source>
</evidence>
<dbReference type="PANTHER" id="PTHR47941">
    <property type="entry name" value="PENTATRICOPEPTIDE REPEAT-CONTAINING PROTEIN 3, MITOCHONDRIAL"/>
    <property type="match status" value="1"/>
</dbReference>
<organism evidence="5 6">
    <name type="scientific">Elaeis guineensis var. tenera</name>
    <name type="common">Oil palm</name>
    <dbReference type="NCBI Taxonomy" id="51953"/>
    <lineage>
        <taxon>Eukaryota</taxon>
        <taxon>Viridiplantae</taxon>
        <taxon>Streptophyta</taxon>
        <taxon>Embryophyta</taxon>
        <taxon>Tracheophyta</taxon>
        <taxon>Spermatophyta</taxon>
        <taxon>Magnoliopsida</taxon>
        <taxon>Liliopsida</taxon>
        <taxon>Arecaceae</taxon>
        <taxon>Arecoideae</taxon>
        <taxon>Cocoseae</taxon>
        <taxon>Elaeidinae</taxon>
        <taxon>Elaeis</taxon>
    </lineage>
</organism>
<keyword evidence="5" id="KW-1185">Reference proteome</keyword>
<dbReference type="InterPro" id="IPR011990">
    <property type="entry name" value="TPR-like_helical_dom_sf"/>
</dbReference>
<dbReference type="RefSeq" id="XP_010921878.1">
    <property type="nucleotide sequence ID" value="XM_010923576.3"/>
</dbReference>
<feature type="repeat" description="PPR" evidence="3">
    <location>
        <begin position="137"/>
        <end position="171"/>
    </location>
</feature>
<dbReference type="GeneID" id="105045335"/>
<sequence>MLAGAKIALRTKPRGSSSSPRPRTPERRRHRPCKPAIPFLAELKSIPDPAAALRHLLSASPRFHDHPSCAALVYRLARARLFSHLDSLLHFLRSQQIPCKESVFNSLIHHFGKAGLPDRAFRLFLDLPSFNCPTAPSLQTLNFLLNSLVDNGRLDDARGLLDRCSDFHIRPNTVSYNIILKGSCCKKDGLEEARQVFDEMVKRGVRPSFVTYNILIGFLSRNGDVNMGLRLKEEMSEKGTHPNAVTYALLMEGLCLEGKYDAAKKMMFDMEYQGCKTKVVNYGVLMSDCARRGDFEGMEGLLAEMKRRKIKPDVAIYNILINYLCFEGRVDEAYKVLVEMQIKGCEPGAATYRMMLDGFCRVKEFKKALGVLSAMLASKHCPRVESFRCLAMGLCEGGRLDDACFVLEEMEKKKVGLDGEGWCVLVEAVCGSHGSGNELLGELTCAKFLQNGEGEG</sequence>
<dbReference type="InterPro" id="IPR002885">
    <property type="entry name" value="PPR_rpt"/>
</dbReference>
<evidence type="ECO:0000256" key="1">
    <source>
        <dbReference type="ARBA" id="ARBA00007626"/>
    </source>
</evidence>
<feature type="repeat" description="PPR" evidence="3">
    <location>
        <begin position="383"/>
        <end position="417"/>
    </location>
</feature>
<dbReference type="Pfam" id="PF13041">
    <property type="entry name" value="PPR_2"/>
    <property type="match status" value="2"/>
</dbReference>
<dbReference type="Pfam" id="PF13812">
    <property type="entry name" value="PPR_3"/>
    <property type="match status" value="1"/>
</dbReference>
<evidence type="ECO:0000256" key="3">
    <source>
        <dbReference type="PROSITE-ProRule" id="PRU00708"/>
    </source>
</evidence>
<name>A0A6I9RE56_ELAGV</name>
<feature type="repeat" description="PPR" evidence="3">
    <location>
        <begin position="100"/>
        <end position="134"/>
    </location>
</feature>
<keyword evidence="2" id="KW-0677">Repeat</keyword>
<dbReference type="InParanoid" id="A0A6I9RE56"/>
<dbReference type="OrthoDB" id="185373at2759"/>
<feature type="repeat" description="PPR" evidence="3">
    <location>
        <begin position="243"/>
        <end position="277"/>
    </location>
</feature>
<comment type="similarity">
    <text evidence="1">Belongs to the PPR family. P subfamily.</text>
</comment>
<feature type="region of interest" description="Disordered" evidence="4">
    <location>
        <begin position="1"/>
        <end position="31"/>
    </location>
</feature>
<accession>A0A6I9RE56</accession>
<feature type="repeat" description="PPR" evidence="3">
    <location>
        <begin position="278"/>
        <end position="312"/>
    </location>
</feature>
<gene>
    <name evidence="6" type="primary">LOC105045335</name>
</gene>
<evidence type="ECO:0000256" key="4">
    <source>
        <dbReference type="SAM" id="MobiDB-lite"/>
    </source>
</evidence>
<feature type="repeat" description="PPR" evidence="3">
    <location>
        <begin position="313"/>
        <end position="347"/>
    </location>
</feature>
<dbReference type="Gene3D" id="1.25.40.10">
    <property type="entry name" value="Tetratricopeptide repeat domain"/>
    <property type="match status" value="4"/>
</dbReference>
<dbReference type="Proteomes" id="UP000504607">
    <property type="component" value="Chromosome 5"/>
</dbReference>
<dbReference type="AlphaFoldDB" id="A0A6I9RE56"/>
<reference evidence="6" key="1">
    <citation type="submission" date="2025-08" db="UniProtKB">
        <authorList>
            <consortium name="RefSeq"/>
        </authorList>
    </citation>
    <scope>IDENTIFICATION</scope>
</reference>
<feature type="repeat" description="PPR" evidence="3">
    <location>
        <begin position="208"/>
        <end position="242"/>
    </location>
</feature>